<keyword evidence="5" id="KW-1185">Reference proteome</keyword>
<dbReference type="AlphaFoldDB" id="A0A4V3XGN9"/>
<dbReference type="InterPro" id="IPR021133">
    <property type="entry name" value="HEAT_type_2"/>
</dbReference>
<gene>
    <name evidence="4" type="ORF">EUX98_g8227</name>
</gene>
<evidence type="ECO:0000256" key="3">
    <source>
        <dbReference type="SAM" id="MobiDB-lite"/>
    </source>
</evidence>
<feature type="non-terminal residue" evidence="4">
    <location>
        <position position="937"/>
    </location>
</feature>
<feature type="compositionally biased region" description="Polar residues" evidence="3">
    <location>
        <begin position="667"/>
        <end position="680"/>
    </location>
</feature>
<feature type="region of interest" description="Disordered" evidence="3">
    <location>
        <begin position="435"/>
        <end position="459"/>
    </location>
</feature>
<feature type="region of interest" description="Disordered" evidence="3">
    <location>
        <begin position="22"/>
        <end position="90"/>
    </location>
</feature>
<feature type="compositionally biased region" description="Low complexity" evidence="3">
    <location>
        <begin position="500"/>
        <end position="517"/>
    </location>
</feature>
<feature type="region of interest" description="Disordered" evidence="3">
    <location>
        <begin position="494"/>
        <end position="534"/>
    </location>
</feature>
<dbReference type="SUPFAM" id="SSF48371">
    <property type="entry name" value="ARM repeat"/>
    <property type="match status" value="1"/>
</dbReference>
<dbReference type="InterPro" id="IPR000357">
    <property type="entry name" value="HEAT"/>
</dbReference>
<dbReference type="InterPro" id="IPR011989">
    <property type="entry name" value="ARM-like"/>
</dbReference>
<dbReference type="Proteomes" id="UP000308730">
    <property type="component" value="Unassembled WGS sequence"/>
</dbReference>
<evidence type="ECO:0000256" key="1">
    <source>
        <dbReference type="ARBA" id="ARBA00022737"/>
    </source>
</evidence>
<feature type="repeat" description="HEAT" evidence="2">
    <location>
        <begin position="794"/>
        <end position="832"/>
    </location>
</feature>
<feature type="region of interest" description="Disordered" evidence="3">
    <location>
        <begin position="290"/>
        <end position="386"/>
    </location>
</feature>
<feature type="compositionally biased region" description="Polar residues" evidence="3">
    <location>
        <begin position="307"/>
        <end position="324"/>
    </location>
</feature>
<dbReference type="Gene3D" id="1.25.10.10">
    <property type="entry name" value="Leucine-rich Repeat Variant"/>
    <property type="match status" value="1"/>
</dbReference>
<sequence>MPASFGNSTVPAVRSPLGQECPLSVAPLLPSPQINSNKPGSPLGATNPFNFQAPGLGRDEPTTASSDPRTEAEVSDERRHEHSAHNPFYHADQGSASAAEMSYFPTVHQFTDPQDILTEPDTVLPATFGTNPAITNPLFSDETTESEDLTDFDTEGYSTLEKIYLFSRSRVGFHRVFIAKSLGTLLRGEGGSLVSTGPPQDDEGQYPPTLDTISPDEAVQYVLPLLNGLAMDDETPDEAVKEALASELVPIIWWFVTRCKLVDEEVDASDYPQYFDEEMLVRLHDATPDTAYSHLTPPAESEHSEFESSGQTSPEVLHSMSSPDSTRHGHHNPLTILAHSNPLTSPHNHNIAPVHPLPPSQAHTPDHPSPLSHRSPSDPEAEAGTPADEPALISVQSFTPILGTLLLSANAHVGGPARYAVVELLRRVRKADDFEHHTSTQLPADPSVHPLEDEEDEEQYSELGLFGEEQRRLFEREMIHQVVIGMGRLDLPEEVADGEPTSGSGLTTAAATPLAGGHSPHHAHRSSPGNDSYFPTVAPSHNEGLHGHRTSPAIVSPTASTTSLNIVVPPPVTSFADFQASGLLSPPLEINASPALSSPFMNAAPSPFMSPSPALSAVSSFSSTPSLLSNYTTPSSPATSVASTSSALPVPSSFHLAPVPPGDAQVYSHSGSPAAVTTGTWVPPRSPGDLPVGEEEDRQRFGSGLEANVTYVTNWVGEEDADLNEEAAVGRLSSMSLMAAVTASVTMSDEHQAAFVTEVERVSTDPVYWVRREASFVVGALAKVVPSEVVTASLLPLFELLCHDTVWQVRHSALFALPAILSRLPSDEKHKLALKVMLPMSKDEAPTVRSGVLEALAEVMYTFHMDAAGPPDELTRLFIGIRDGDTQRRPRLEPVLSAASMSWSEFMAMATANAQPEDSYDIYDDQTRPLVCAFNFP</sequence>
<dbReference type="EMBL" id="SGPM01000421">
    <property type="protein sequence ID" value="THH22143.1"/>
    <property type="molecule type" value="Genomic_DNA"/>
</dbReference>
<feature type="region of interest" description="Disordered" evidence="3">
    <location>
        <begin position="664"/>
        <end position="696"/>
    </location>
</feature>
<evidence type="ECO:0000313" key="5">
    <source>
        <dbReference type="Proteomes" id="UP000308730"/>
    </source>
</evidence>
<accession>A0A4V3XGN9</accession>
<protein>
    <submittedName>
        <fullName evidence="4">Uncharacterized protein</fullName>
    </submittedName>
</protein>
<dbReference type="Pfam" id="PF02985">
    <property type="entry name" value="HEAT"/>
    <property type="match status" value="1"/>
</dbReference>
<reference evidence="4 5" key="1">
    <citation type="submission" date="2019-02" db="EMBL/GenBank/DDBJ databases">
        <title>Genome sequencing of the rare red list fungi Antrodiella citrinella (Flaviporus citrinellus).</title>
        <authorList>
            <person name="Buettner E."/>
            <person name="Kellner H."/>
        </authorList>
    </citation>
    <scope>NUCLEOTIDE SEQUENCE [LARGE SCALE GENOMIC DNA]</scope>
    <source>
        <strain evidence="4 5">DSM 108506</strain>
    </source>
</reference>
<proteinExistence type="predicted"/>
<dbReference type="PANTHER" id="PTHR10648:SF1">
    <property type="entry name" value="SERINE_THREONINE-PROTEIN PHOSPHATASE 4 REGULATORY SUBUNIT 1"/>
    <property type="match status" value="1"/>
</dbReference>
<evidence type="ECO:0000256" key="2">
    <source>
        <dbReference type="PROSITE-ProRule" id="PRU00103"/>
    </source>
</evidence>
<keyword evidence="1" id="KW-0677">Repeat</keyword>
<dbReference type="OrthoDB" id="340346at2759"/>
<comment type="caution">
    <text evidence="4">The sequence shown here is derived from an EMBL/GenBank/DDBJ whole genome shotgun (WGS) entry which is preliminary data.</text>
</comment>
<feature type="compositionally biased region" description="Basic and acidic residues" evidence="3">
    <location>
        <begin position="68"/>
        <end position="84"/>
    </location>
</feature>
<dbReference type="PANTHER" id="PTHR10648">
    <property type="entry name" value="SERINE/THREONINE-PROTEIN PHOSPHATASE PP2A 65 KDA REGULATORY SUBUNIT"/>
    <property type="match status" value="1"/>
</dbReference>
<dbReference type="GO" id="GO:0019888">
    <property type="term" value="F:protein phosphatase regulator activity"/>
    <property type="evidence" value="ECO:0007669"/>
    <property type="project" value="TreeGrafter"/>
</dbReference>
<evidence type="ECO:0000313" key="4">
    <source>
        <dbReference type="EMBL" id="THH22143.1"/>
    </source>
</evidence>
<name>A0A4V3XGN9_9APHY</name>
<organism evidence="4 5">
    <name type="scientific">Antrodiella citrinella</name>
    <dbReference type="NCBI Taxonomy" id="2447956"/>
    <lineage>
        <taxon>Eukaryota</taxon>
        <taxon>Fungi</taxon>
        <taxon>Dikarya</taxon>
        <taxon>Basidiomycota</taxon>
        <taxon>Agaricomycotina</taxon>
        <taxon>Agaricomycetes</taxon>
        <taxon>Polyporales</taxon>
        <taxon>Steccherinaceae</taxon>
        <taxon>Antrodiella</taxon>
    </lineage>
</organism>
<dbReference type="InterPro" id="IPR051023">
    <property type="entry name" value="PP2A_Regulatory_Subunit_A"/>
</dbReference>
<dbReference type="GO" id="GO:0005737">
    <property type="term" value="C:cytoplasm"/>
    <property type="evidence" value="ECO:0007669"/>
    <property type="project" value="TreeGrafter"/>
</dbReference>
<dbReference type="InterPro" id="IPR016024">
    <property type="entry name" value="ARM-type_fold"/>
</dbReference>
<dbReference type="PROSITE" id="PS50077">
    <property type="entry name" value="HEAT_REPEAT"/>
    <property type="match status" value="1"/>
</dbReference>